<evidence type="ECO:0008006" key="3">
    <source>
        <dbReference type="Google" id="ProtNLM"/>
    </source>
</evidence>
<name>A0A0C3A641_SERVB</name>
<accession>A0A0C3A641</accession>
<dbReference type="HOGENOM" id="CLU_101098_0_0_1"/>
<dbReference type="EMBL" id="KN824475">
    <property type="protein sequence ID" value="KIM20105.1"/>
    <property type="molecule type" value="Genomic_DNA"/>
</dbReference>
<evidence type="ECO:0000313" key="1">
    <source>
        <dbReference type="EMBL" id="KIM20105.1"/>
    </source>
</evidence>
<dbReference type="Proteomes" id="UP000054097">
    <property type="component" value="Unassembled WGS sequence"/>
</dbReference>
<reference evidence="2" key="2">
    <citation type="submission" date="2015-01" db="EMBL/GenBank/DDBJ databases">
        <title>Evolutionary Origins and Diversification of the Mycorrhizal Mutualists.</title>
        <authorList>
            <consortium name="DOE Joint Genome Institute"/>
            <consortium name="Mycorrhizal Genomics Consortium"/>
            <person name="Kohler A."/>
            <person name="Kuo A."/>
            <person name="Nagy L.G."/>
            <person name="Floudas D."/>
            <person name="Copeland A."/>
            <person name="Barry K.W."/>
            <person name="Cichocki N."/>
            <person name="Veneault-Fourrey C."/>
            <person name="LaButti K."/>
            <person name="Lindquist E.A."/>
            <person name="Lipzen A."/>
            <person name="Lundell T."/>
            <person name="Morin E."/>
            <person name="Murat C."/>
            <person name="Riley R."/>
            <person name="Ohm R."/>
            <person name="Sun H."/>
            <person name="Tunlid A."/>
            <person name="Henrissat B."/>
            <person name="Grigoriev I.V."/>
            <person name="Hibbett D.S."/>
            <person name="Martin F."/>
        </authorList>
    </citation>
    <scope>NUCLEOTIDE SEQUENCE [LARGE SCALE GENOMIC DNA]</scope>
    <source>
        <strain evidence="2">MAFF 305830</strain>
    </source>
</reference>
<dbReference type="OrthoDB" id="6077919at2759"/>
<evidence type="ECO:0000313" key="2">
    <source>
        <dbReference type="Proteomes" id="UP000054097"/>
    </source>
</evidence>
<keyword evidence="2" id="KW-1185">Reference proteome</keyword>
<protein>
    <recommendedName>
        <fullName evidence="3">C2H2-type domain-containing protein</fullName>
    </recommendedName>
</protein>
<gene>
    <name evidence="1" type="ORF">M408DRAFT_30645</name>
</gene>
<dbReference type="AlphaFoldDB" id="A0A0C3A641"/>
<organism evidence="1 2">
    <name type="scientific">Serendipita vermifera MAFF 305830</name>
    <dbReference type="NCBI Taxonomy" id="933852"/>
    <lineage>
        <taxon>Eukaryota</taxon>
        <taxon>Fungi</taxon>
        <taxon>Dikarya</taxon>
        <taxon>Basidiomycota</taxon>
        <taxon>Agaricomycotina</taxon>
        <taxon>Agaricomycetes</taxon>
        <taxon>Sebacinales</taxon>
        <taxon>Serendipitaceae</taxon>
        <taxon>Serendipita</taxon>
    </lineage>
</organism>
<reference evidence="1 2" key="1">
    <citation type="submission" date="2014-04" db="EMBL/GenBank/DDBJ databases">
        <authorList>
            <consortium name="DOE Joint Genome Institute"/>
            <person name="Kuo A."/>
            <person name="Zuccaro A."/>
            <person name="Kohler A."/>
            <person name="Nagy L.G."/>
            <person name="Floudas D."/>
            <person name="Copeland A."/>
            <person name="Barry K.W."/>
            <person name="Cichocki N."/>
            <person name="Veneault-Fourrey C."/>
            <person name="LaButti K."/>
            <person name="Lindquist E.A."/>
            <person name="Lipzen A."/>
            <person name="Lundell T."/>
            <person name="Morin E."/>
            <person name="Murat C."/>
            <person name="Sun H."/>
            <person name="Tunlid A."/>
            <person name="Henrissat B."/>
            <person name="Grigoriev I.V."/>
            <person name="Hibbett D.S."/>
            <person name="Martin F."/>
            <person name="Nordberg H.P."/>
            <person name="Cantor M.N."/>
            <person name="Hua S.X."/>
        </authorList>
    </citation>
    <scope>NUCLEOTIDE SEQUENCE [LARGE SCALE GENOMIC DNA]</scope>
    <source>
        <strain evidence="1 2">MAFF 305830</strain>
    </source>
</reference>
<sequence>MSQPLHQVWSDWKYYIHEDFHLTEADIQISTNESTSTLGVYPPSQELAYTAISDKRVNIPWSGTFHNDRKFSLRLNYFDNDLSGQRPAPAKEAWNHPPATPDAFSVIGGQSNIQYVLETESGIDPAYIARVDNQPAIVAGGTISSTSLPATYTTISPSVSHTPSQKRYNCAVCPRSFDRIQRARDCANKNLDLRPYVCGARCKRPNCDKTYSSDVHLQQHLASAEKRNTQCSRCGRTVLRKNIARHIKQKACLQNAQVP</sequence>
<proteinExistence type="predicted"/>